<dbReference type="Pfam" id="PF00668">
    <property type="entry name" value="Condensation"/>
    <property type="match status" value="1"/>
</dbReference>
<dbReference type="NCBIfam" id="TIGR01733">
    <property type="entry name" value="AA-adenyl-dom"/>
    <property type="match status" value="1"/>
</dbReference>
<dbReference type="Gene3D" id="2.30.38.10">
    <property type="entry name" value="Luciferase, Domain 3"/>
    <property type="match status" value="1"/>
</dbReference>
<accession>A0A1H3SYY5</accession>
<dbReference type="Gene3D" id="3.40.50.1820">
    <property type="entry name" value="alpha/beta hydrolase"/>
    <property type="match status" value="1"/>
</dbReference>
<protein>
    <submittedName>
        <fullName evidence="4">Amino acid adenylation domain-containing protein</fullName>
    </submittedName>
</protein>
<dbReference type="InterPro" id="IPR009081">
    <property type="entry name" value="PP-bd_ACP"/>
</dbReference>
<dbReference type="InterPro" id="IPR023213">
    <property type="entry name" value="CAT-like_dom_sf"/>
</dbReference>
<dbReference type="Gene3D" id="3.40.50.980">
    <property type="match status" value="2"/>
</dbReference>
<dbReference type="InterPro" id="IPR010071">
    <property type="entry name" value="AA_adenyl_dom"/>
</dbReference>
<dbReference type="InterPro" id="IPR000873">
    <property type="entry name" value="AMP-dep_synth/lig_dom"/>
</dbReference>
<dbReference type="PANTHER" id="PTHR45527:SF1">
    <property type="entry name" value="FATTY ACID SYNTHASE"/>
    <property type="match status" value="1"/>
</dbReference>
<dbReference type="PROSITE" id="PS00455">
    <property type="entry name" value="AMP_BINDING"/>
    <property type="match status" value="1"/>
</dbReference>
<dbReference type="InterPro" id="IPR045851">
    <property type="entry name" value="AMP-bd_C_sf"/>
</dbReference>
<dbReference type="Gene3D" id="3.30.300.30">
    <property type="match status" value="1"/>
</dbReference>
<dbReference type="Pfam" id="PF00501">
    <property type="entry name" value="AMP-binding"/>
    <property type="match status" value="1"/>
</dbReference>
<evidence type="ECO:0000259" key="3">
    <source>
        <dbReference type="PROSITE" id="PS50075"/>
    </source>
</evidence>
<keyword evidence="1" id="KW-0596">Phosphopantetheine</keyword>
<dbReference type="SUPFAM" id="SSF56801">
    <property type="entry name" value="Acetyl-CoA synthetase-like"/>
    <property type="match status" value="1"/>
</dbReference>
<sequence>MKPIKPQFESIAYDPFETPGIEKIVGLLDSQKEIWVSCKLGGEEANLSNNLSISLKFTGDLNPELLFSALEAVVNRHEALRMTFSPDGKNCIIQKHVLPTYKFLEIQDFSPHHKSQAFQDVLDAEVTLPFDLVNGPLIRFSLLKLENNVHVLLITGHHIIVDGWSLDLITEELCEIYSRLLEKNPDNLPKADSFSEYSSEMTAFKESQEYRDTEQYWLEQFKGNNFYLELPVDNIRPEFRTYNSSRLDLEIDAELLDALRKLSALAKTSLVNTLMGAFEIYFHKLTGQSQLSLGIPVSGQAVSGNFSLVGHCVHLLPVPSKINPNLSFLSYLKQRKTELLDNYDHSQYTFSNLLQQLKIQRDNSKIPLVPFIINFESAKNRHYKFSGCKVESVFNAKKFETFENALYITEYHQSLLIDWQYNSNLYEADSIRKMLKEFRMLLKQVTENPETIISQIGLVKNEFLRRIQPWNETFLDYPKDKIFTKLISEQAQKSPDKIAITFRDEEISYLDLDSKSNQLAHILLQKGVTKGDIVGLCVDRSIEMVISLLGIVKSGAVYLPLDPIYPKDRIEMMVEDAACRFFLISRSLENRYRSNSPILILEELIETLMAYPDTEPQVTISGNDLVYVIYTSGSTGKPKGVKIEHHNLLNFLLSMQLSPGISADDKLLAVTTISFDIAGLELFLPLIAGAALLIADSNQAKDGRILVEIIEKKKITIMQATPATWRMMVNTSRSKLFRLKVLCGGEALSQDLALSLMETSSELWNVYGPTETTIWSLIKKIKDPFQSITIGHPIHNTQVYIVGENGNLLSPGEIGEIWIGGDGVSQGYLHRPELTQEKFVKNIFEPEKGVLLYRTGDLGKFLPNGELVCLGRMDNQVKIRGFRIELGEIENQLGQIPEIREAVVVAREDKPGDKKLIAYVIEENSETPFLKPELDSPGEIGKQDDNGKLTLAPEKITVWKTILKATLPEYMVPVDWVSMREFPKTANNKIDRKALPKPFISQVMLNSGKEQVKYQSNNQKLLAGIWSKVLSVPAIGLNDDFFELGGHSLIAVEVMSALEKETGLNLPLDTLFKFPTIASFSERLDNLDKAEVSWECLVPIKPTGSKTPVYLIHGAGANVSSFYGLSKNLDADQPVFGIQSKGLDGIEEPLHTIKEMAIHYIHQIIAHNPTGPYFLGGQSFGAYVAFEMGKQMKEMGLDIQKVILFDVFAYQGEKELTGWEKFKRGVAFEVKKRYVDMELLVHSPATFKNIKSHSFERKKRGLKKLFHLESFEEESRLFHTIEKIRKINHTAMDEYVLSPYHGEIVLFKAKIKTFYQKDMVFYGWRPYADKVLTLEIEGDHNSMFEDAELVKELAQKLQEVLDK</sequence>
<dbReference type="SUPFAM" id="SSF53474">
    <property type="entry name" value="alpha/beta-Hydrolases"/>
    <property type="match status" value="1"/>
</dbReference>
<name>A0A1H3SYY5_9BACT</name>
<keyword evidence="5" id="KW-1185">Reference proteome</keyword>
<proteinExistence type="predicted"/>
<dbReference type="InterPro" id="IPR020845">
    <property type="entry name" value="AMP-binding_CS"/>
</dbReference>
<evidence type="ECO:0000313" key="4">
    <source>
        <dbReference type="EMBL" id="SDZ43000.1"/>
    </source>
</evidence>
<dbReference type="InterPro" id="IPR001031">
    <property type="entry name" value="Thioesterase"/>
</dbReference>
<dbReference type="InterPro" id="IPR001242">
    <property type="entry name" value="Condensation_dom"/>
</dbReference>
<dbReference type="CDD" id="cd12116">
    <property type="entry name" value="A_NRPS_Ta1_like"/>
    <property type="match status" value="1"/>
</dbReference>
<reference evidence="4 5" key="1">
    <citation type="submission" date="2016-10" db="EMBL/GenBank/DDBJ databases">
        <authorList>
            <person name="Varghese N."/>
            <person name="Submissions S."/>
        </authorList>
    </citation>
    <scope>NUCLEOTIDE SEQUENCE [LARGE SCALE GENOMIC DNA]</scope>
    <source>
        <strain evidence="4 5">DSM 17997</strain>
    </source>
</reference>
<comment type="caution">
    <text evidence="4">The sequence shown here is derived from an EMBL/GenBank/DDBJ whole genome shotgun (WGS) entry which is preliminary data.</text>
</comment>
<evidence type="ECO:0000313" key="5">
    <source>
        <dbReference type="Proteomes" id="UP000199663"/>
    </source>
</evidence>
<dbReference type="RefSeq" id="WP_019599223.1">
    <property type="nucleotide sequence ID" value="NZ_FNQC01000014.1"/>
</dbReference>
<dbReference type="Gene3D" id="3.30.559.30">
    <property type="entry name" value="Nonribosomal peptide synthetase, condensation domain"/>
    <property type="match status" value="1"/>
</dbReference>
<dbReference type="Gene3D" id="1.10.1200.10">
    <property type="entry name" value="ACP-like"/>
    <property type="match status" value="1"/>
</dbReference>
<dbReference type="EMBL" id="FNQC01000014">
    <property type="protein sequence ID" value="SDZ43000.1"/>
    <property type="molecule type" value="Genomic_DNA"/>
</dbReference>
<feature type="domain" description="Carrier" evidence="3">
    <location>
        <begin position="1013"/>
        <end position="1088"/>
    </location>
</feature>
<dbReference type="SMART" id="SM00823">
    <property type="entry name" value="PKS_PP"/>
    <property type="match status" value="1"/>
</dbReference>
<dbReference type="InterPro" id="IPR029058">
    <property type="entry name" value="AB_hydrolase_fold"/>
</dbReference>
<evidence type="ECO:0000256" key="2">
    <source>
        <dbReference type="ARBA" id="ARBA00022553"/>
    </source>
</evidence>
<dbReference type="Gene3D" id="3.30.559.10">
    <property type="entry name" value="Chloramphenicol acetyltransferase-like domain"/>
    <property type="match status" value="1"/>
</dbReference>
<dbReference type="Pfam" id="PF00975">
    <property type="entry name" value="Thioesterase"/>
    <property type="match status" value="1"/>
</dbReference>
<dbReference type="Pfam" id="PF00550">
    <property type="entry name" value="PP-binding"/>
    <property type="match status" value="1"/>
</dbReference>
<dbReference type="InterPro" id="IPR020806">
    <property type="entry name" value="PKS_PP-bd"/>
</dbReference>
<keyword evidence="2" id="KW-0597">Phosphoprotein</keyword>
<dbReference type="Proteomes" id="UP000199663">
    <property type="component" value="Unassembled WGS sequence"/>
</dbReference>
<gene>
    <name evidence="4" type="ORF">SAMN05444412_11456</name>
</gene>
<dbReference type="SUPFAM" id="SSF47336">
    <property type="entry name" value="ACP-like"/>
    <property type="match status" value="1"/>
</dbReference>
<dbReference type="PANTHER" id="PTHR45527">
    <property type="entry name" value="NONRIBOSOMAL PEPTIDE SYNTHETASE"/>
    <property type="match status" value="1"/>
</dbReference>
<dbReference type="PROSITE" id="PS50075">
    <property type="entry name" value="CARRIER"/>
    <property type="match status" value="1"/>
</dbReference>
<evidence type="ECO:0000256" key="1">
    <source>
        <dbReference type="ARBA" id="ARBA00022450"/>
    </source>
</evidence>
<dbReference type="SUPFAM" id="SSF52777">
    <property type="entry name" value="CoA-dependent acyltransferases"/>
    <property type="match status" value="2"/>
</dbReference>
<organism evidence="4 5">
    <name type="scientific">Rhodonellum ikkaensis</name>
    <dbReference type="NCBI Taxonomy" id="336829"/>
    <lineage>
        <taxon>Bacteria</taxon>
        <taxon>Pseudomonadati</taxon>
        <taxon>Bacteroidota</taxon>
        <taxon>Cytophagia</taxon>
        <taxon>Cytophagales</taxon>
        <taxon>Cytophagaceae</taxon>
        <taxon>Rhodonellum</taxon>
    </lineage>
</organism>
<dbReference type="InterPro" id="IPR036736">
    <property type="entry name" value="ACP-like_sf"/>
</dbReference>